<keyword evidence="4" id="KW-0862">Zinc</keyword>
<feature type="compositionally biased region" description="Pro residues" evidence="5">
    <location>
        <begin position="165"/>
        <end position="175"/>
    </location>
</feature>
<dbReference type="PANTHER" id="PTHR45736">
    <property type="entry name" value="ZINC FINGER MYM-TYPE PROTEIN"/>
    <property type="match status" value="1"/>
</dbReference>
<keyword evidence="7" id="KW-1185">Reference proteome</keyword>
<feature type="compositionally biased region" description="Polar residues" evidence="5">
    <location>
        <begin position="493"/>
        <end position="507"/>
    </location>
</feature>
<feature type="compositionally biased region" description="Low complexity" evidence="5">
    <location>
        <begin position="92"/>
        <end position="101"/>
    </location>
</feature>
<proteinExistence type="predicted"/>
<organism evidence="7 8">
    <name type="scientific">Balaenoptera acutorostrata</name>
    <name type="common">Common minke whale</name>
    <name type="synonym">Balaena rostrata</name>
    <dbReference type="NCBI Taxonomy" id="9767"/>
    <lineage>
        <taxon>Eukaryota</taxon>
        <taxon>Metazoa</taxon>
        <taxon>Chordata</taxon>
        <taxon>Craniata</taxon>
        <taxon>Vertebrata</taxon>
        <taxon>Euteleostomi</taxon>
        <taxon>Mammalia</taxon>
        <taxon>Eutheria</taxon>
        <taxon>Laurasiatheria</taxon>
        <taxon>Artiodactyla</taxon>
        <taxon>Whippomorpha</taxon>
        <taxon>Cetacea</taxon>
        <taxon>Mysticeti</taxon>
        <taxon>Balaenopteridae</taxon>
        <taxon>Balaenoptera</taxon>
    </lineage>
</organism>
<evidence type="ECO:0000256" key="5">
    <source>
        <dbReference type="SAM" id="MobiDB-lite"/>
    </source>
</evidence>
<evidence type="ECO:0000256" key="1">
    <source>
        <dbReference type="ARBA" id="ARBA00022723"/>
    </source>
</evidence>
<feature type="domain" description="TRASH" evidence="6">
    <location>
        <begin position="675"/>
        <end position="714"/>
    </location>
</feature>
<reference evidence="8" key="1">
    <citation type="submission" date="2025-08" db="UniProtKB">
        <authorList>
            <consortium name="RefSeq"/>
        </authorList>
    </citation>
    <scope>IDENTIFICATION</scope>
</reference>
<feature type="compositionally biased region" description="Basic and acidic residues" evidence="5">
    <location>
        <begin position="142"/>
        <end position="151"/>
    </location>
</feature>
<dbReference type="InterPro" id="IPR010507">
    <property type="entry name" value="Znf_MYM"/>
</dbReference>
<sequence>MEDVVSSRSHDGSEGRLPTGLRRGRALPVFGARGSPRRRPLGPRLPPQSPQPLPARPSRGSQTLDREGVGDIKAAAILGRRRSQPLRGQAARLRPSGRPWPSGGGCGGHASLRPDSHGSGRGGAGEGGGGGGIEVRGCGLRLMDRASDHPLEGGPGGRWAQPMGGPEPPGPPSPAPSEGVGGGACRAAPRRRGRSARLLTRAEAGSGRSGVAVVAQAGGGLGAERFVPRSRSQNRVRLVPAESPAQDRRQWGWPGAAQPPEAEAEAEAPGGGDGTRNRLQASLVDVCPKLRRTASPLFFGIDKCSAGGLDLTEQTPVLLGNKAMAASFMDIAFGDPASPLVNRSRNSSAEDDDDDVVFIESIQPPSSSAPVIADQRNFIFAASRNEKLQGNYSIILPSSRDLASQKGSISETIVIDDEEDMETNGREKTISSSFIEWALPGSKNRTKDLDISTSSLSRSKTKTAVGPFNPGRMNVAGDIFQNGGFTAHHSPDSWISQSASFPHNQKQPGVDSLSPVGSLPKQIFQPSAQQQPTKPAKITCANCKKPLQKGQTAYQRKGSAHLFCSTTCLSSFSHKRTPKKRNGTCKKGAPAKKATLVPQGESSESFQKFCSTSSSPYEDNQNLRKRVLNKSRCTVCSKLTEIRHEVSVNNVTHKLCSNQCFNKYRLANGLVMNCCEQCGEYLPSKGAGNNLLVIEGQQMRFCCQSCANEYKQMMETNSKKVLASENRKRNAVREENERELYGSLNILLEKIERIPVKKEKTSELQVSVECSQDTSLIQQDVNLPPSVSTIADKFQEQLEEKQSEDSIIPAVLSADPGTWPRVLSIKERDTLVENDPPQVRNFNFPKDSTGRKFSETYYTRILPNGEKTTRSWLLYSISKDSVFCLYCRLFGEGKNQLKNENGCKDWQHLSHILSKHEESEMHINNSVKYSKLKSDLNKSKTVEHRLQEKVGKEGVKLLYTLDLI</sequence>
<dbReference type="InterPro" id="IPR051284">
    <property type="entry name" value="ZnF_MYMT-QRICH1"/>
</dbReference>
<evidence type="ECO:0000256" key="3">
    <source>
        <dbReference type="ARBA" id="ARBA00022771"/>
    </source>
</evidence>
<evidence type="ECO:0000313" key="7">
    <source>
        <dbReference type="Proteomes" id="UP001652580"/>
    </source>
</evidence>
<keyword evidence="2" id="KW-0677">Repeat</keyword>
<feature type="domain" description="TRASH" evidence="6">
    <location>
        <begin position="633"/>
        <end position="668"/>
    </location>
</feature>
<feature type="region of interest" description="Disordered" evidence="5">
    <location>
        <begin position="1"/>
        <end position="194"/>
    </location>
</feature>
<evidence type="ECO:0000313" key="8">
    <source>
        <dbReference type="RefSeq" id="XP_057388704.1"/>
    </source>
</evidence>
<feature type="region of interest" description="Disordered" evidence="5">
    <location>
        <begin position="233"/>
        <end position="277"/>
    </location>
</feature>
<dbReference type="SUPFAM" id="SSF57716">
    <property type="entry name" value="Glucocorticoid receptor-like (DNA-binding domain)"/>
    <property type="match status" value="1"/>
</dbReference>
<feature type="compositionally biased region" description="Gly residues" evidence="5">
    <location>
        <begin position="119"/>
        <end position="134"/>
    </location>
</feature>
<dbReference type="GeneID" id="103010795"/>
<feature type="domain" description="TRASH" evidence="6">
    <location>
        <begin position="540"/>
        <end position="576"/>
    </location>
</feature>
<keyword evidence="1" id="KW-0479">Metal-binding</keyword>
<accession>A0ABM3SFT9</accession>
<dbReference type="Pfam" id="PF06467">
    <property type="entry name" value="zf-FCS"/>
    <property type="match status" value="3"/>
</dbReference>
<dbReference type="Proteomes" id="UP001652580">
    <property type="component" value="Chromosome 18"/>
</dbReference>
<gene>
    <name evidence="8" type="primary">ZMYM5</name>
</gene>
<dbReference type="RefSeq" id="XP_057388704.1">
    <property type="nucleotide sequence ID" value="XM_057532721.1"/>
</dbReference>
<evidence type="ECO:0000256" key="2">
    <source>
        <dbReference type="ARBA" id="ARBA00022737"/>
    </source>
</evidence>
<feature type="region of interest" description="Disordered" evidence="5">
    <location>
        <begin position="491"/>
        <end position="520"/>
    </location>
</feature>
<evidence type="ECO:0000256" key="4">
    <source>
        <dbReference type="ARBA" id="ARBA00022833"/>
    </source>
</evidence>
<evidence type="ECO:0000259" key="6">
    <source>
        <dbReference type="SMART" id="SM00746"/>
    </source>
</evidence>
<protein>
    <submittedName>
        <fullName evidence="8">Zinc finger MYM-type protein 5</fullName>
    </submittedName>
</protein>
<feature type="compositionally biased region" description="Pro residues" evidence="5">
    <location>
        <begin position="43"/>
        <end position="55"/>
    </location>
</feature>
<dbReference type="PANTHER" id="PTHR45736:SF7">
    <property type="entry name" value="ZINC FINGER MYM-TYPE PROTEIN 5"/>
    <property type="match status" value="1"/>
</dbReference>
<keyword evidence="3" id="KW-0863">Zinc-finger</keyword>
<dbReference type="InterPro" id="IPR011017">
    <property type="entry name" value="TRASH_dom"/>
</dbReference>
<dbReference type="SMART" id="SM00746">
    <property type="entry name" value="TRASH"/>
    <property type="match status" value="3"/>
</dbReference>
<name>A0ABM3SFT9_BALAC</name>